<accession>J0YSU9</accession>
<comment type="caution">
    <text evidence="2">The sequence shown here is derived from an EMBL/GenBank/DDBJ whole genome shotgun (WGS) entry which is preliminary data.</text>
</comment>
<dbReference type="SUPFAM" id="SSF56059">
    <property type="entry name" value="Glutathione synthetase ATP-binding domain-like"/>
    <property type="match status" value="1"/>
</dbReference>
<protein>
    <recommendedName>
        <fullName evidence="1">ATP-grasp fold PylC-type domain-containing protein</fullName>
    </recommendedName>
</protein>
<dbReference type="InterPro" id="IPR003806">
    <property type="entry name" value="ATP-grasp_PylC-type"/>
</dbReference>
<dbReference type="Gene3D" id="3.30.1490.270">
    <property type="match status" value="1"/>
</dbReference>
<dbReference type="GO" id="GO:0046872">
    <property type="term" value="F:metal ion binding"/>
    <property type="evidence" value="ECO:0007669"/>
    <property type="project" value="InterPro"/>
</dbReference>
<reference evidence="2 3" key="1">
    <citation type="submission" date="2012-03" db="EMBL/GenBank/DDBJ databases">
        <title>The Genome Sequence of Bartonella washoensis Sb944nv.</title>
        <authorList>
            <consortium name="The Broad Institute Genome Sequencing Platform"/>
            <consortium name="The Broad Institute Genome Sequencing Center for Infectious Disease"/>
            <person name="Feldgarden M."/>
            <person name="Kirby J."/>
            <person name="Kosoy M."/>
            <person name="Birtles R."/>
            <person name="Probert W.S."/>
            <person name="Chiaraviglio L."/>
            <person name="Young S.K."/>
            <person name="Zeng Q."/>
            <person name="Gargeya S."/>
            <person name="Fitzgerald M."/>
            <person name="Haas B."/>
            <person name="Abouelleil A."/>
            <person name="Alvarado L."/>
            <person name="Arachchi H.M."/>
            <person name="Berlin A."/>
            <person name="Chapman S.B."/>
            <person name="Gearin G."/>
            <person name="Goldberg J."/>
            <person name="Griggs A."/>
            <person name="Gujja S."/>
            <person name="Hansen M."/>
            <person name="Heiman D."/>
            <person name="Howarth C."/>
            <person name="Larimer J."/>
            <person name="Lui A."/>
            <person name="MacDonald P.J.P."/>
            <person name="McCowen C."/>
            <person name="Montmayeur A."/>
            <person name="Murphy C."/>
            <person name="Neiman D."/>
            <person name="Pearson M."/>
            <person name="Priest M."/>
            <person name="Roberts A."/>
            <person name="Saif S."/>
            <person name="Shea T."/>
            <person name="Sisk P."/>
            <person name="Stolte C."/>
            <person name="Sykes S."/>
            <person name="Wortman J."/>
            <person name="Nusbaum C."/>
            <person name="Birren B."/>
        </authorList>
    </citation>
    <scope>NUCLEOTIDE SEQUENCE [LARGE SCALE GENOMIC DNA]</scope>
    <source>
        <strain evidence="2 3">Sb944nv</strain>
    </source>
</reference>
<evidence type="ECO:0000313" key="3">
    <source>
        <dbReference type="Proteomes" id="UP000008947"/>
    </source>
</evidence>
<dbReference type="Proteomes" id="UP000008947">
    <property type="component" value="Unassembled WGS sequence"/>
</dbReference>
<gene>
    <name evidence="2" type="ORF">MCQ_01336</name>
</gene>
<dbReference type="GO" id="GO:0005524">
    <property type="term" value="F:ATP binding"/>
    <property type="evidence" value="ECO:0007669"/>
    <property type="project" value="InterPro"/>
</dbReference>
<proteinExistence type="predicted"/>
<keyword evidence="3" id="KW-1185">Reference proteome</keyword>
<feature type="domain" description="ATP-grasp fold PylC-type" evidence="1">
    <location>
        <begin position="183"/>
        <end position="257"/>
    </location>
</feature>
<dbReference type="PATRIC" id="fig|1094563.3.peg.1566"/>
<dbReference type="EMBL" id="AILU01000038">
    <property type="protein sequence ID" value="EJF77893.1"/>
    <property type="molecule type" value="Genomic_DNA"/>
</dbReference>
<dbReference type="Pfam" id="PF02655">
    <property type="entry name" value="ATP-grasp_3"/>
    <property type="match status" value="1"/>
</dbReference>
<organism evidence="2 3">
    <name type="scientific">Candidatus Bartonella washoeensis Sb944nv</name>
    <dbReference type="NCBI Taxonomy" id="1094563"/>
    <lineage>
        <taxon>Bacteria</taxon>
        <taxon>Pseudomonadati</taxon>
        <taxon>Pseudomonadota</taxon>
        <taxon>Alphaproteobacteria</taxon>
        <taxon>Hyphomicrobiales</taxon>
        <taxon>Bartonellaceae</taxon>
        <taxon>Bartonella</taxon>
    </lineage>
</organism>
<sequence length="305" mass="34782">MIELNAGLALGGICQKKLQELKNILDCNSNETWVHPLFGLADYLKKYIHKLKVNRILIIEDDDYYIHEPEATRWVMNGLQHCGIEKIEVITAAKLQSISVDEPVIALELFSYIDVDRNVDRYKTYFALIKEKFLYPTISPLSEILMNKMNLALIYKALNRGLLSPEERILVDKYIPKTFVLDNNTMEIILTMNKNNYVMKPSIGCGGRGVVVGRDVSEEIWRQKIEDILVSEEKYIVQSFVESNKYDVTIVDKDKKNSKEYSNVVFGLYMFNEKFCGGLVRAGNGGHIINVQTGSALGILRVNAF</sequence>
<evidence type="ECO:0000259" key="1">
    <source>
        <dbReference type="Pfam" id="PF02655"/>
    </source>
</evidence>
<name>J0YSU9_9HYPH</name>
<dbReference type="HOGENOM" id="CLU_045981_0_0_5"/>
<evidence type="ECO:0000313" key="2">
    <source>
        <dbReference type="EMBL" id="EJF77893.1"/>
    </source>
</evidence>
<dbReference type="RefSeq" id="WP_006924372.1">
    <property type="nucleotide sequence ID" value="NZ_JH725025.1"/>
</dbReference>
<dbReference type="eggNOG" id="COG2308">
    <property type="taxonomic scope" value="Bacteria"/>
</dbReference>
<dbReference type="AlphaFoldDB" id="J0YSU9"/>